<dbReference type="Gene3D" id="2.40.50.230">
    <property type="entry name" value="Gp5 N-terminal domain"/>
    <property type="match status" value="1"/>
</dbReference>
<protein>
    <submittedName>
        <fullName evidence="2">Rhs element Vgr protein</fullName>
    </submittedName>
</protein>
<evidence type="ECO:0000313" key="3">
    <source>
        <dbReference type="Proteomes" id="UP001180825"/>
    </source>
</evidence>
<dbReference type="RefSeq" id="WP_310331119.1">
    <property type="nucleotide sequence ID" value="NZ_JAVDXV010000007.1"/>
</dbReference>
<evidence type="ECO:0000313" key="2">
    <source>
        <dbReference type="EMBL" id="MDR7334590.1"/>
    </source>
</evidence>
<proteinExistence type="predicted"/>
<dbReference type="SUPFAM" id="SSF69349">
    <property type="entry name" value="Phage fibre proteins"/>
    <property type="match status" value="1"/>
</dbReference>
<dbReference type="SUPFAM" id="SSF69255">
    <property type="entry name" value="gp5 N-terminal domain-like"/>
    <property type="match status" value="1"/>
</dbReference>
<dbReference type="EMBL" id="JAVDXV010000007">
    <property type="protein sequence ID" value="MDR7334590.1"/>
    <property type="molecule type" value="Genomic_DNA"/>
</dbReference>
<feature type="domain" description="Gp5/Type VI secretion system Vgr protein OB-fold" evidence="1">
    <location>
        <begin position="378"/>
        <end position="452"/>
    </location>
</feature>
<keyword evidence="3" id="KW-1185">Reference proteome</keyword>
<dbReference type="InterPro" id="IPR006531">
    <property type="entry name" value="Gp5/Vgr_OB"/>
</dbReference>
<dbReference type="InterPro" id="IPR037026">
    <property type="entry name" value="Vgr_OB-fold_dom_sf"/>
</dbReference>
<dbReference type="NCBIfam" id="TIGR01646">
    <property type="entry name" value="vgr_GE"/>
    <property type="match status" value="1"/>
</dbReference>
<organism evidence="2 3">
    <name type="scientific">Roseateles asaccharophilus</name>
    <dbReference type="NCBI Taxonomy" id="582607"/>
    <lineage>
        <taxon>Bacteria</taxon>
        <taxon>Pseudomonadati</taxon>
        <taxon>Pseudomonadota</taxon>
        <taxon>Betaproteobacteria</taxon>
        <taxon>Burkholderiales</taxon>
        <taxon>Sphaerotilaceae</taxon>
        <taxon>Roseateles</taxon>
    </lineage>
</organism>
<evidence type="ECO:0000259" key="1">
    <source>
        <dbReference type="Pfam" id="PF04717"/>
    </source>
</evidence>
<comment type="caution">
    <text evidence="2">The sequence shown here is derived from an EMBL/GenBank/DDBJ whole genome shotgun (WGS) entry which is preliminary data.</text>
</comment>
<sequence>MPGVSPLQDSVGVVTLSVLVSGQRLAQSADLISVTVQRAANTVPSARLVFNDGDMPARSFPISDAEDLKPGAKLTVKAGYGQQEETLFEGIVVRHGLRVIGNNDARLVVECRDAAVKMTVGRRNANYIDMTDSDVMDKLISAHGLTADVEATTITHRELAQHFSSDWDFMLARAEANGQLVITTDGSVAVKTPDADGEPALAVTYGVDLISFQGDVDARHQYASALAVSWDPKAQAALEGTAADPAALPAQGDLDSEALSAVIGLESFRLQVGAPQSKDMLGQWAKAQQVKSGLARLRGQLRFQGSAKAAVAGLIELKGVGNRFNGTVFVTGLRHHIEDGAWTTEADFGLDPDWFCGRTDVLAPAAGALLPAVTGLQVGIVTKLDADPAGEHRVQVKLPVLQAETEGVWARLMQGYASSGFGSFLLPEVDDEVVLGYFAGDPSHPVVLGSLYSSSRQPPYALVAPNDTKALVTRCKHKLEFDEKDKVITLTTPGGNRVVLSDKDKSILLEDQNGNTVKLSSSGIALDSPKDISLTAKGGITLDAVNSITLTAKADVKATGLNVSCEGQIGFTGKGNATAELSAAGQTTVRGALVMIN</sequence>
<name>A0ABU2ABL6_9BURK</name>
<dbReference type="SUPFAM" id="SSF69279">
    <property type="entry name" value="Phage tail proteins"/>
    <property type="match status" value="1"/>
</dbReference>
<reference evidence="2 3" key="1">
    <citation type="submission" date="2023-07" db="EMBL/GenBank/DDBJ databases">
        <title>Sorghum-associated microbial communities from plants grown in Nebraska, USA.</title>
        <authorList>
            <person name="Schachtman D."/>
        </authorList>
    </citation>
    <scope>NUCLEOTIDE SEQUENCE [LARGE SCALE GENOMIC DNA]</scope>
    <source>
        <strain evidence="2 3">BE316</strain>
    </source>
</reference>
<dbReference type="Pfam" id="PF04717">
    <property type="entry name" value="Phage_base_V"/>
    <property type="match status" value="1"/>
</dbReference>
<gene>
    <name evidence="2" type="ORF">J2X21_003746</name>
</gene>
<accession>A0ABU2ABL6</accession>
<dbReference type="InterPro" id="IPR006533">
    <property type="entry name" value="T6SS_Vgr_RhsGE"/>
</dbReference>
<dbReference type="Proteomes" id="UP001180825">
    <property type="component" value="Unassembled WGS sequence"/>
</dbReference>